<dbReference type="RefSeq" id="XP_024727810.1">
    <property type="nucleotide sequence ID" value="XM_024884223.1"/>
</dbReference>
<keyword evidence="2" id="KW-1185">Reference proteome</keyword>
<name>A0A2J6SJH3_9HELO</name>
<reference evidence="1 2" key="1">
    <citation type="submission" date="2016-04" db="EMBL/GenBank/DDBJ databases">
        <title>A degradative enzymes factory behind the ericoid mycorrhizal symbiosis.</title>
        <authorList>
            <consortium name="DOE Joint Genome Institute"/>
            <person name="Martino E."/>
            <person name="Morin E."/>
            <person name="Grelet G."/>
            <person name="Kuo A."/>
            <person name="Kohler A."/>
            <person name="Daghino S."/>
            <person name="Barry K."/>
            <person name="Choi C."/>
            <person name="Cichocki N."/>
            <person name="Clum A."/>
            <person name="Copeland A."/>
            <person name="Hainaut M."/>
            <person name="Haridas S."/>
            <person name="Labutti K."/>
            <person name="Lindquist E."/>
            <person name="Lipzen A."/>
            <person name="Khouja H.-R."/>
            <person name="Murat C."/>
            <person name="Ohm R."/>
            <person name="Olson A."/>
            <person name="Spatafora J."/>
            <person name="Veneault-Fourrey C."/>
            <person name="Henrissat B."/>
            <person name="Grigoriev I."/>
            <person name="Martin F."/>
            <person name="Perotto S."/>
        </authorList>
    </citation>
    <scope>NUCLEOTIDE SEQUENCE [LARGE SCALE GENOMIC DNA]</scope>
    <source>
        <strain evidence="1 2">E</strain>
    </source>
</reference>
<gene>
    <name evidence="1" type="ORF">K444DRAFT_638206</name>
</gene>
<dbReference type="GeneID" id="36592300"/>
<proteinExistence type="predicted"/>
<accession>A0A2J6SJH3</accession>
<organism evidence="1 2">
    <name type="scientific">Hyaloscypha bicolor E</name>
    <dbReference type="NCBI Taxonomy" id="1095630"/>
    <lineage>
        <taxon>Eukaryota</taxon>
        <taxon>Fungi</taxon>
        <taxon>Dikarya</taxon>
        <taxon>Ascomycota</taxon>
        <taxon>Pezizomycotina</taxon>
        <taxon>Leotiomycetes</taxon>
        <taxon>Helotiales</taxon>
        <taxon>Hyaloscyphaceae</taxon>
        <taxon>Hyaloscypha</taxon>
        <taxon>Hyaloscypha bicolor</taxon>
    </lineage>
</organism>
<dbReference type="EMBL" id="KZ613913">
    <property type="protein sequence ID" value="PMD50906.1"/>
    <property type="molecule type" value="Genomic_DNA"/>
</dbReference>
<protein>
    <submittedName>
        <fullName evidence="1">Uncharacterized protein</fullName>
    </submittedName>
</protein>
<dbReference type="AlphaFoldDB" id="A0A2J6SJH3"/>
<sequence>MADQIETKDKDYAVYFRTYECSAFYVEDENHKRLRIVEVFKSSLERRAFIIPEYGKNLLIEAYVAKVWLRLTEKAGIYSIHIPNNTIQDQTSPTPSLLTISSQGVIDGGDTDILSKIESQPWDAVKLFWRETSLNSEQIDEGYWMLVDLCSLIARRIGLITPDTGGYKDKLRMEILMAEKKLIRIE</sequence>
<evidence type="ECO:0000313" key="1">
    <source>
        <dbReference type="EMBL" id="PMD50906.1"/>
    </source>
</evidence>
<dbReference type="Proteomes" id="UP000235371">
    <property type="component" value="Unassembled WGS sequence"/>
</dbReference>
<evidence type="ECO:0000313" key="2">
    <source>
        <dbReference type="Proteomes" id="UP000235371"/>
    </source>
</evidence>
<dbReference type="InParanoid" id="A0A2J6SJH3"/>